<evidence type="ECO:0000256" key="4">
    <source>
        <dbReference type="ARBA" id="ARBA00022670"/>
    </source>
</evidence>
<evidence type="ECO:0000256" key="6">
    <source>
        <dbReference type="ARBA" id="ARBA00022825"/>
    </source>
</evidence>
<accession>A0ABN3PJW5</accession>
<dbReference type="EMBL" id="BAAATD010000002">
    <property type="protein sequence ID" value="GAA2589848.1"/>
    <property type="molecule type" value="Genomic_DNA"/>
</dbReference>
<reference evidence="9 10" key="1">
    <citation type="journal article" date="2019" name="Int. J. Syst. Evol. Microbiol.">
        <title>The Global Catalogue of Microorganisms (GCM) 10K type strain sequencing project: providing services to taxonomists for standard genome sequencing and annotation.</title>
        <authorList>
            <consortium name="The Broad Institute Genomics Platform"/>
            <consortium name="The Broad Institute Genome Sequencing Center for Infectious Disease"/>
            <person name="Wu L."/>
            <person name="Ma J."/>
        </authorList>
    </citation>
    <scope>NUCLEOTIDE SEQUENCE [LARGE SCALE GENOMIC DNA]</scope>
    <source>
        <strain evidence="9 10">JCM 6833</strain>
    </source>
</reference>
<organism evidence="9 10">
    <name type="scientific">Actinomadura fulvescens</name>
    <dbReference type="NCBI Taxonomy" id="46160"/>
    <lineage>
        <taxon>Bacteria</taxon>
        <taxon>Bacillati</taxon>
        <taxon>Actinomycetota</taxon>
        <taxon>Actinomycetes</taxon>
        <taxon>Streptosporangiales</taxon>
        <taxon>Thermomonosporaceae</taxon>
        <taxon>Actinomadura</taxon>
    </lineage>
</organism>
<name>A0ABN3PJW5_9ACTN</name>
<dbReference type="Pfam" id="PF02897">
    <property type="entry name" value="Peptidase_S9_N"/>
    <property type="match status" value="1"/>
</dbReference>
<comment type="similarity">
    <text evidence="2">Belongs to the peptidase S9A family.</text>
</comment>
<evidence type="ECO:0000256" key="2">
    <source>
        <dbReference type="ARBA" id="ARBA00005228"/>
    </source>
</evidence>
<dbReference type="Proteomes" id="UP001501509">
    <property type="component" value="Unassembled WGS sequence"/>
</dbReference>
<keyword evidence="5" id="KW-0378">Hydrolase</keyword>
<proteinExistence type="inferred from homology"/>
<dbReference type="Gene3D" id="2.130.10.120">
    <property type="entry name" value="Prolyl oligopeptidase, N-terminal domain"/>
    <property type="match status" value="1"/>
</dbReference>
<dbReference type="SUPFAM" id="SSF53474">
    <property type="entry name" value="alpha/beta-Hydrolases"/>
    <property type="match status" value="1"/>
</dbReference>
<feature type="domain" description="Peptidase S9 prolyl oligopeptidase catalytic" evidence="7">
    <location>
        <begin position="464"/>
        <end position="670"/>
    </location>
</feature>
<gene>
    <name evidence="9" type="ORF">GCM10010411_23420</name>
</gene>
<evidence type="ECO:0000259" key="8">
    <source>
        <dbReference type="Pfam" id="PF02897"/>
    </source>
</evidence>
<dbReference type="InterPro" id="IPR002470">
    <property type="entry name" value="Peptidase_S9A"/>
</dbReference>
<evidence type="ECO:0000259" key="7">
    <source>
        <dbReference type="Pfam" id="PF00326"/>
    </source>
</evidence>
<comment type="catalytic activity">
    <reaction evidence="1">
        <text>Hydrolysis of Pro-|-Xaa &gt;&gt; Ala-|-Xaa in oligopeptides.</text>
        <dbReference type="EC" id="3.4.21.26"/>
    </reaction>
</comment>
<dbReference type="InterPro" id="IPR029058">
    <property type="entry name" value="AB_hydrolase_fold"/>
</dbReference>
<dbReference type="PANTHER" id="PTHR42881:SF2">
    <property type="entry name" value="PROLYL ENDOPEPTIDASE"/>
    <property type="match status" value="1"/>
</dbReference>
<dbReference type="SUPFAM" id="SSF50993">
    <property type="entry name" value="Peptidase/esterase 'gauge' domain"/>
    <property type="match status" value="1"/>
</dbReference>
<evidence type="ECO:0000256" key="3">
    <source>
        <dbReference type="ARBA" id="ARBA00011897"/>
    </source>
</evidence>
<dbReference type="InterPro" id="IPR001375">
    <property type="entry name" value="Peptidase_S9_cat"/>
</dbReference>
<comment type="caution">
    <text evidence="9">The sequence shown here is derived from an EMBL/GenBank/DDBJ whole genome shotgun (WGS) entry which is preliminary data.</text>
</comment>
<evidence type="ECO:0000256" key="5">
    <source>
        <dbReference type="ARBA" id="ARBA00022801"/>
    </source>
</evidence>
<feature type="domain" description="Peptidase S9A N-terminal" evidence="8">
    <location>
        <begin position="5"/>
        <end position="401"/>
    </location>
</feature>
<dbReference type="InterPro" id="IPR023302">
    <property type="entry name" value="Pept_S9A_N"/>
</dbReference>
<dbReference type="PROSITE" id="PS00708">
    <property type="entry name" value="PRO_ENDOPEP_SER"/>
    <property type="match status" value="1"/>
</dbReference>
<dbReference type="RefSeq" id="WP_344540332.1">
    <property type="nucleotide sequence ID" value="NZ_BAAATD010000002.1"/>
</dbReference>
<dbReference type="Gene3D" id="3.40.50.1820">
    <property type="entry name" value="alpha/beta hydrolase"/>
    <property type="match status" value="1"/>
</dbReference>
<evidence type="ECO:0000313" key="9">
    <source>
        <dbReference type="EMBL" id="GAA2589848.1"/>
    </source>
</evidence>
<evidence type="ECO:0000256" key="1">
    <source>
        <dbReference type="ARBA" id="ARBA00001070"/>
    </source>
</evidence>
<sequence>MRYPPAERQPVVDDLHGHRVPDPYRWLEDPAAERTGEWLAAQDELWREAAGTLTGRDELRARGAALAGTGMVTAPLWRGDRRFFLRRAAGEEHAVLYVADDGASRVLIDPTVLDPAGLTTLDAWQPCHEGRLLAYQVSTGGTERAELYVMDVGTGRIVDGPIDRCRYSPVAWLPDGQGFYYVRTTATSKDVRLHRLGAPADLDPVVFSADTGGPTSYGLGISQDGRRLAVSAVPGTSPRNDLWLADLSASRPEEPEFVPVQQGVDARSVLIVRGERMYVVTDHRAPRVRISVADPAKPTVQRELIAEDPEAVLTDFAILDGLERPVLVVAWIRKAISELTVHDLITGERLAGVPLPGPGSVGPLAARPEGGHTVWFTYTDTVTPEAVWSYDARTGETELWERPPGEVRIPDVATRTLECRSADGSPVEVTVMGPAGAEGPLPTILYGYGGFGVPLTPSYAADALAWVDAGGRLAIARLRGGGEQGLSSHRAGVLDRKQRVFDDFIAAAEKLVSEGLTTTDRLAIWGESNGGLLVGAALTQRPELFAAAVCVAPLLDMVRYERSGLGAAWSGEYGSASVPEQFRWLYAYSPYHHVREGVDYPAVLFTVFDGDTRVDPLHARKMCANLQWATGGSRPVLLRREAGVGHGARAASRSLELAADMLAFAAAHTGLRPAAP</sequence>
<dbReference type="PANTHER" id="PTHR42881">
    <property type="entry name" value="PROLYL ENDOPEPTIDASE"/>
    <property type="match status" value="1"/>
</dbReference>
<keyword evidence="4" id="KW-0645">Protease</keyword>
<keyword evidence="10" id="KW-1185">Reference proteome</keyword>
<dbReference type="InterPro" id="IPR051167">
    <property type="entry name" value="Prolyl_oligopep/macrocyclase"/>
</dbReference>
<protein>
    <recommendedName>
        <fullName evidence="3">prolyl oligopeptidase</fullName>
        <ecNumber evidence="3">3.4.21.26</ecNumber>
    </recommendedName>
</protein>
<dbReference type="PRINTS" id="PR00862">
    <property type="entry name" value="PROLIGOPTASE"/>
</dbReference>
<dbReference type="EC" id="3.4.21.26" evidence="3"/>
<dbReference type="Pfam" id="PF00326">
    <property type="entry name" value="Peptidase_S9"/>
    <property type="match status" value="1"/>
</dbReference>
<keyword evidence="6" id="KW-0720">Serine protease</keyword>
<dbReference type="InterPro" id="IPR002471">
    <property type="entry name" value="Pept_S9_AS"/>
</dbReference>
<evidence type="ECO:0000313" key="10">
    <source>
        <dbReference type="Proteomes" id="UP001501509"/>
    </source>
</evidence>